<evidence type="ECO:0000256" key="1">
    <source>
        <dbReference type="SAM" id="MobiDB-lite"/>
    </source>
</evidence>
<dbReference type="EMBL" id="HBHX01054111">
    <property type="protein sequence ID" value="CAE0133705.1"/>
    <property type="molecule type" value="Transcribed_RNA"/>
</dbReference>
<name>A0A7S3F8I8_9EUKA</name>
<feature type="compositionally biased region" description="Basic and acidic residues" evidence="1">
    <location>
        <begin position="54"/>
        <end position="73"/>
    </location>
</feature>
<protein>
    <submittedName>
        <fullName evidence="2">Uncharacterized protein</fullName>
    </submittedName>
</protein>
<reference evidence="2" key="1">
    <citation type="submission" date="2021-01" db="EMBL/GenBank/DDBJ databases">
        <authorList>
            <person name="Corre E."/>
            <person name="Pelletier E."/>
            <person name="Niang G."/>
            <person name="Scheremetjew M."/>
            <person name="Finn R."/>
            <person name="Kale V."/>
            <person name="Holt S."/>
            <person name="Cochrane G."/>
            <person name="Meng A."/>
            <person name="Brown T."/>
            <person name="Cohen L."/>
        </authorList>
    </citation>
    <scope>NUCLEOTIDE SEQUENCE</scope>
    <source>
        <strain evidence="2">CCMP281</strain>
    </source>
</reference>
<feature type="region of interest" description="Disordered" evidence="1">
    <location>
        <begin position="54"/>
        <end position="95"/>
    </location>
</feature>
<gene>
    <name evidence="2" type="ORF">HERI1096_LOCUS29820</name>
</gene>
<dbReference type="AlphaFoldDB" id="A0A7S3F8I8"/>
<organism evidence="2">
    <name type="scientific">Haptolina ericina</name>
    <dbReference type="NCBI Taxonomy" id="156174"/>
    <lineage>
        <taxon>Eukaryota</taxon>
        <taxon>Haptista</taxon>
        <taxon>Haptophyta</taxon>
        <taxon>Prymnesiophyceae</taxon>
        <taxon>Prymnesiales</taxon>
        <taxon>Prymnesiaceae</taxon>
        <taxon>Haptolina</taxon>
    </lineage>
</organism>
<proteinExistence type="predicted"/>
<sequence length="232" mass="26383">MIEASVEHPVKALRHQISERGWSMDDALHRGHGPSVPHVMERFHCEQCAKAVLRDQEKDESLEREMRDDDQRQQRAWMQETQQRQKRKRTEKEHEQRRLFEFLSDGSSDSDGMAEAAQLIKGLKVPQLKHVYATNQLLVSGSKGALEERILGCKKHGRLGRSCPLCGNSKLELKYAPDNATEPHAVQCKHMRGMGRPCPFKKEFTPDTKVTVLTGQLVDDAEGDLRIVGLLP</sequence>
<accession>A0A7S3F8I8</accession>
<evidence type="ECO:0000313" key="2">
    <source>
        <dbReference type="EMBL" id="CAE0133705.1"/>
    </source>
</evidence>